<reference evidence="1" key="1">
    <citation type="submission" date="2018-06" db="EMBL/GenBank/DDBJ databases">
        <authorList>
            <person name="Zhirakovskaya E."/>
        </authorList>
    </citation>
    <scope>NUCLEOTIDE SEQUENCE</scope>
</reference>
<dbReference type="EMBL" id="UOED01000118">
    <property type="protein sequence ID" value="VAV97552.1"/>
    <property type="molecule type" value="Genomic_DNA"/>
</dbReference>
<gene>
    <name evidence="1" type="ORF">MNBD_ALPHA02-2518</name>
</gene>
<dbReference type="AlphaFoldDB" id="A0A3B0S1D2"/>
<dbReference type="Pfam" id="PF09839">
    <property type="entry name" value="DUF2066"/>
    <property type="match status" value="1"/>
</dbReference>
<name>A0A3B0S1D2_9ZZZZ</name>
<evidence type="ECO:0008006" key="2">
    <source>
        <dbReference type="Google" id="ProtNLM"/>
    </source>
</evidence>
<accession>A0A3B0S1D2</accession>
<evidence type="ECO:0000313" key="1">
    <source>
        <dbReference type="EMBL" id="VAV97552.1"/>
    </source>
</evidence>
<proteinExistence type="predicted"/>
<protein>
    <recommendedName>
        <fullName evidence="2">DUF2066 domain-containing protein</fullName>
    </recommendedName>
</protein>
<sequence length="383" mass="43728">MIKNVALTVFYSIFLSLYIAPTRANEDGPGLASVNNAPRIYTIYNILMDETATSSRKASRTALKKAQRIALEKLFRKIIREEDHKHLPPLTDGQITELVSGIEIANEKSSPVRYIADFTVHFSRDKIYNFLSAMQLPFAETLSNPVNILTVLEKDGASLLWEKGNDWRMAWLNYDTINNLVPIKVITPSRTGRMSMTAWQAQQGDPEALDKFARLTGLRTLYIMSARVENNFTPVGRTLTLKIFKAGDDTLAYETMVTADANAEDLKPLYDEAIKRATYWLDNQWKEKVMIHFGTSSHLIMDIRFDQSEDWFKIKKRLESISLIRKVTYRKFKTNSAEVEIEHSGDVAQITLTLEQEDLILQAESSDTPESESWVLTLKKHPL</sequence>
<dbReference type="InterPro" id="IPR018642">
    <property type="entry name" value="DUF2066"/>
</dbReference>
<organism evidence="1">
    <name type="scientific">hydrothermal vent metagenome</name>
    <dbReference type="NCBI Taxonomy" id="652676"/>
    <lineage>
        <taxon>unclassified sequences</taxon>
        <taxon>metagenomes</taxon>
        <taxon>ecological metagenomes</taxon>
    </lineage>
</organism>